<reference evidence="1" key="2">
    <citation type="journal article" date="2020" name="Nat. Commun.">
        <title>Large-scale genome sequencing of mycorrhizal fungi provides insights into the early evolution of symbiotic traits.</title>
        <authorList>
            <person name="Miyauchi S."/>
            <person name="Kiss E."/>
            <person name="Kuo A."/>
            <person name="Drula E."/>
            <person name="Kohler A."/>
            <person name="Sanchez-Garcia M."/>
            <person name="Morin E."/>
            <person name="Andreopoulos B."/>
            <person name="Barry K.W."/>
            <person name="Bonito G."/>
            <person name="Buee M."/>
            <person name="Carver A."/>
            <person name="Chen C."/>
            <person name="Cichocki N."/>
            <person name="Clum A."/>
            <person name="Culley D."/>
            <person name="Crous P.W."/>
            <person name="Fauchery L."/>
            <person name="Girlanda M."/>
            <person name="Hayes R.D."/>
            <person name="Keri Z."/>
            <person name="LaButti K."/>
            <person name="Lipzen A."/>
            <person name="Lombard V."/>
            <person name="Magnuson J."/>
            <person name="Maillard F."/>
            <person name="Murat C."/>
            <person name="Nolan M."/>
            <person name="Ohm R.A."/>
            <person name="Pangilinan J."/>
            <person name="Pereira M.F."/>
            <person name="Perotto S."/>
            <person name="Peter M."/>
            <person name="Pfister S."/>
            <person name="Riley R."/>
            <person name="Sitrit Y."/>
            <person name="Stielow J.B."/>
            <person name="Szollosi G."/>
            <person name="Zifcakova L."/>
            <person name="Stursova M."/>
            <person name="Spatafora J.W."/>
            <person name="Tedersoo L."/>
            <person name="Vaario L.M."/>
            <person name="Yamada A."/>
            <person name="Yan M."/>
            <person name="Wang P."/>
            <person name="Xu J."/>
            <person name="Bruns T."/>
            <person name="Baldrian P."/>
            <person name="Vilgalys R."/>
            <person name="Dunand C."/>
            <person name="Henrissat B."/>
            <person name="Grigoriev I.V."/>
            <person name="Hibbett D."/>
            <person name="Nagy L.G."/>
            <person name="Martin F.M."/>
        </authorList>
    </citation>
    <scope>NUCLEOTIDE SEQUENCE</scope>
    <source>
        <strain evidence="1">Prilba</strain>
    </source>
</reference>
<keyword evidence="2" id="KW-1185">Reference proteome</keyword>
<sequence length="203" mass="22180">MARAGMMWYQNRHSSRWPGLASACSAVQFPLHSLSCDDSYGACWTLDRVIWVFSQQAAKPASETTWTGDHGHDCRSLPCPKDTSTPWILHGCGSLLSHASKFEACSSAFGRGGAGVAPTEVATHSNLKHGEDMIQQRCCAVQSPRKKQGECGGTARQHSCLSQQEWPPPVHLTEGGYRPDWAARGTGKRLRSNWLPRGAMADE</sequence>
<reference evidence="1" key="1">
    <citation type="submission" date="2019-10" db="EMBL/GenBank/DDBJ databases">
        <authorList>
            <consortium name="DOE Joint Genome Institute"/>
            <person name="Kuo A."/>
            <person name="Miyauchi S."/>
            <person name="Kiss E."/>
            <person name="Drula E."/>
            <person name="Kohler A."/>
            <person name="Sanchez-Garcia M."/>
            <person name="Andreopoulos B."/>
            <person name="Barry K.W."/>
            <person name="Bonito G."/>
            <person name="Buee M."/>
            <person name="Carver A."/>
            <person name="Chen C."/>
            <person name="Cichocki N."/>
            <person name="Clum A."/>
            <person name="Culley D."/>
            <person name="Crous P.W."/>
            <person name="Fauchery L."/>
            <person name="Girlanda M."/>
            <person name="Hayes R."/>
            <person name="Keri Z."/>
            <person name="LaButti K."/>
            <person name="Lipzen A."/>
            <person name="Lombard V."/>
            <person name="Magnuson J."/>
            <person name="Maillard F."/>
            <person name="Morin E."/>
            <person name="Murat C."/>
            <person name="Nolan M."/>
            <person name="Ohm R."/>
            <person name="Pangilinan J."/>
            <person name="Pereira M."/>
            <person name="Perotto S."/>
            <person name="Peter M."/>
            <person name="Riley R."/>
            <person name="Sitrit Y."/>
            <person name="Stielow B."/>
            <person name="Szollosi G."/>
            <person name="Zifcakova L."/>
            <person name="Stursova M."/>
            <person name="Spatafora J.W."/>
            <person name="Tedersoo L."/>
            <person name="Vaario L.-M."/>
            <person name="Yamada A."/>
            <person name="Yan M."/>
            <person name="Wang P."/>
            <person name="Xu J."/>
            <person name="Bruns T."/>
            <person name="Baldrian P."/>
            <person name="Vilgalys R."/>
            <person name="Henrissat B."/>
            <person name="Grigoriev I.V."/>
            <person name="Hibbett D."/>
            <person name="Nagy L.G."/>
            <person name="Martin F.M."/>
        </authorList>
    </citation>
    <scope>NUCLEOTIDE SEQUENCE</scope>
    <source>
        <strain evidence="1">Prilba</strain>
    </source>
</reference>
<evidence type="ECO:0000313" key="2">
    <source>
        <dbReference type="Proteomes" id="UP000759537"/>
    </source>
</evidence>
<name>A0A9P5MSM0_9AGAM</name>
<dbReference type="EMBL" id="WHVB01000013">
    <property type="protein sequence ID" value="KAF8477805.1"/>
    <property type="molecule type" value="Genomic_DNA"/>
</dbReference>
<comment type="caution">
    <text evidence="1">The sequence shown here is derived from an EMBL/GenBank/DDBJ whole genome shotgun (WGS) entry which is preliminary data.</text>
</comment>
<accession>A0A9P5MSM0</accession>
<gene>
    <name evidence="1" type="ORF">DFH94DRAFT_803224</name>
</gene>
<dbReference type="AlphaFoldDB" id="A0A9P5MSM0"/>
<protein>
    <submittedName>
        <fullName evidence="1">Uncharacterized protein</fullName>
    </submittedName>
</protein>
<organism evidence="1 2">
    <name type="scientific">Russula ochroleuca</name>
    <dbReference type="NCBI Taxonomy" id="152965"/>
    <lineage>
        <taxon>Eukaryota</taxon>
        <taxon>Fungi</taxon>
        <taxon>Dikarya</taxon>
        <taxon>Basidiomycota</taxon>
        <taxon>Agaricomycotina</taxon>
        <taxon>Agaricomycetes</taxon>
        <taxon>Russulales</taxon>
        <taxon>Russulaceae</taxon>
        <taxon>Russula</taxon>
    </lineage>
</organism>
<evidence type="ECO:0000313" key="1">
    <source>
        <dbReference type="EMBL" id="KAF8477805.1"/>
    </source>
</evidence>
<dbReference type="Proteomes" id="UP000759537">
    <property type="component" value="Unassembled WGS sequence"/>
</dbReference>
<proteinExistence type="predicted"/>